<evidence type="ECO:0000256" key="9">
    <source>
        <dbReference type="HAMAP-Rule" id="MF_00911"/>
    </source>
</evidence>
<comment type="similarity">
    <text evidence="9">Belongs to the FtsQ/DivIB family. FtsQ subfamily.</text>
</comment>
<keyword evidence="6 9" id="KW-1133">Transmembrane helix</keyword>
<dbReference type="Gene3D" id="3.10.20.310">
    <property type="entry name" value="membrane protein fhac"/>
    <property type="match status" value="1"/>
</dbReference>
<keyword evidence="8 9" id="KW-0131">Cell cycle</keyword>
<evidence type="ECO:0000313" key="11">
    <source>
        <dbReference type="EMBL" id="MCD9095785.1"/>
    </source>
</evidence>
<evidence type="ECO:0000259" key="10">
    <source>
        <dbReference type="PROSITE" id="PS51779"/>
    </source>
</evidence>
<proteinExistence type="inferred from homology"/>
<comment type="function">
    <text evidence="9">Essential cell division protein. May link together the upstream cell division proteins, which are predominantly cytoplasmic, with the downstream cell division proteins, which are predominantly periplasmic. May control correct divisome assembly.</text>
</comment>
<dbReference type="Pfam" id="PF03799">
    <property type="entry name" value="FtsQ_DivIB_C"/>
    <property type="match status" value="1"/>
</dbReference>
<dbReference type="GO" id="GO:0051301">
    <property type="term" value="P:cell division"/>
    <property type="evidence" value="ECO:0007669"/>
    <property type="project" value="UniProtKB-KW"/>
</dbReference>
<keyword evidence="5 9" id="KW-0812">Transmembrane</keyword>
<dbReference type="Pfam" id="PF08478">
    <property type="entry name" value="POTRA_1"/>
    <property type="match status" value="1"/>
</dbReference>
<dbReference type="InterPro" id="IPR034746">
    <property type="entry name" value="POTRA"/>
</dbReference>
<keyword evidence="3 9" id="KW-0997">Cell inner membrane</keyword>
<dbReference type="InterPro" id="IPR005548">
    <property type="entry name" value="Cell_div_FtsQ/DivIB_C"/>
</dbReference>
<evidence type="ECO:0000256" key="4">
    <source>
        <dbReference type="ARBA" id="ARBA00022618"/>
    </source>
</evidence>
<name>A0ABS8UBA3_9GAMM</name>
<dbReference type="Gene3D" id="3.40.50.11690">
    <property type="entry name" value="Cell division protein FtsQ/DivIB"/>
    <property type="match status" value="1"/>
</dbReference>
<dbReference type="PROSITE" id="PS51779">
    <property type="entry name" value="POTRA"/>
    <property type="match status" value="1"/>
</dbReference>
<feature type="domain" description="POTRA" evidence="10">
    <location>
        <begin position="38"/>
        <end position="107"/>
    </location>
</feature>
<gene>
    <name evidence="9" type="primary">ftsQ</name>
    <name evidence="11" type="ORF">LTT95_02355</name>
</gene>
<protein>
    <recommendedName>
        <fullName evidence="9">Cell division protein FtsQ</fullName>
    </recommendedName>
</protein>
<evidence type="ECO:0000256" key="8">
    <source>
        <dbReference type="ARBA" id="ARBA00023306"/>
    </source>
</evidence>
<keyword evidence="4 9" id="KW-0132">Cell division</keyword>
<comment type="caution">
    <text evidence="11">The sequence shown here is derived from an EMBL/GenBank/DDBJ whole genome shotgun (WGS) entry which is preliminary data.</text>
</comment>
<dbReference type="EMBL" id="JAJQKU010000001">
    <property type="protein sequence ID" value="MCD9095785.1"/>
    <property type="molecule type" value="Genomic_DNA"/>
</dbReference>
<keyword evidence="2 9" id="KW-1003">Cell membrane</keyword>
<dbReference type="InterPro" id="IPR045335">
    <property type="entry name" value="FtsQ_C_sf"/>
</dbReference>
<dbReference type="InterPro" id="IPR026579">
    <property type="entry name" value="FtsQ"/>
</dbReference>
<dbReference type="PANTHER" id="PTHR35851">
    <property type="entry name" value="CELL DIVISION PROTEIN FTSQ"/>
    <property type="match status" value="1"/>
</dbReference>
<dbReference type="Proteomes" id="UP001430360">
    <property type="component" value="Unassembled WGS sequence"/>
</dbReference>
<organism evidence="11 12">
    <name type="scientific">Luteimonas fraxinea</name>
    <dbReference type="NCBI Taxonomy" id="2901869"/>
    <lineage>
        <taxon>Bacteria</taxon>
        <taxon>Pseudomonadati</taxon>
        <taxon>Pseudomonadota</taxon>
        <taxon>Gammaproteobacteria</taxon>
        <taxon>Lysobacterales</taxon>
        <taxon>Lysobacteraceae</taxon>
        <taxon>Luteimonas</taxon>
    </lineage>
</organism>
<evidence type="ECO:0000256" key="7">
    <source>
        <dbReference type="ARBA" id="ARBA00023136"/>
    </source>
</evidence>
<accession>A0ABS8UBA3</accession>
<dbReference type="PANTHER" id="PTHR35851:SF1">
    <property type="entry name" value="CELL DIVISION PROTEIN FTSQ"/>
    <property type="match status" value="1"/>
</dbReference>
<dbReference type="RefSeq" id="WP_232134302.1">
    <property type="nucleotide sequence ID" value="NZ_CP089507.1"/>
</dbReference>
<evidence type="ECO:0000256" key="2">
    <source>
        <dbReference type="ARBA" id="ARBA00022475"/>
    </source>
</evidence>
<reference evidence="11" key="2">
    <citation type="journal article" date="2022" name="Syst. Appl. Microbiol.">
        <title>Physiological and genomic characterisation of Luteimonas fraxinea sp. nov., a bacterial species associated with trees tolerant to ash dieback.</title>
        <authorList>
            <person name="Ulrich K."/>
            <person name="Becker R."/>
            <person name="Behrendt U."/>
            <person name="Kube M."/>
            <person name="Schneck V."/>
            <person name="Ulrich A."/>
        </authorList>
    </citation>
    <scope>NUCLEOTIDE SEQUENCE</scope>
    <source>
        <strain evidence="11">A1P009</strain>
    </source>
</reference>
<evidence type="ECO:0000256" key="3">
    <source>
        <dbReference type="ARBA" id="ARBA00022519"/>
    </source>
</evidence>
<evidence type="ECO:0000313" key="12">
    <source>
        <dbReference type="Proteomes" id="UP001430360"/>
    </source>
</evidence>
<dbReference type="HAMAP" id="MF_00911">
    <property type="entry name" value="FtsQ_subfam"/>
    <property type="match status" value="1"/>
</dbReference>
<keyword evidence="7 9" id="KW-0472">Membrane</keyword>
<evidence type="ECO:0000256" key="1">
    <source>
        <dbReference type="ARBA" id="ARBA00004370"/>
    </source>
</evidence>
<comment type="subcellular location">
    <subcellularLocation>
        <location evidence="9">Cell inner membrane</location>
        <topology evidence="9">Single-pass type II membrane protein</topology>
    </subcellularLocation>
    <subcellularLocation>
        <location evidence="1">Membrane</location>
    </subcellularLocation>
    <text evidence="9">Localizes to the division septum.</text>
</comment>
<evidence type="ECO:0000256" key="6">
    <source>
        <dbReference type="ARBA" id="ARBA00022989"/>
    </source>
</evidence>
<reference evidence="11" key="1">
    <citation type="submission" date="2021-12" db="EMBL/GenBank/DDBJ databases">
        <authorList>
            <person name="Ulrich A."/>
        </authorList>
    </citation>
    <scope>NUCLEOTIDE SEQUENCE</scope>
    <source>
        <strain evidence="11">A1P009</strain>
    </source>
</reference>
<keyword evidence="12" id="KW-1185">Reference proteome</keyword>
<comment type="subunit">
    <text evidence="9">Part of a complex composed of FtsB, FtsL and FtsQ.</text>
</comment>
<evidence type="ECO:0000256" key="5">
    <source>
        <dbReference type="ARBA" id="ARBA00022692"/>
    </source>
</evidence>
<dbReference type="InterPro" id="IPR013685">
    <property type="entry name" value="POTRA_FtsQ_type"/>
</dbReference>
<sequence length="277" mass="29827">MNQAFGTMARVLAWALAIALVALPVVAVVNGWIGAERWPLRVLRVNDGLEQVDTARVRAAVLPHAQRGFFAVDLGDAQRDVARVPWVAGVEVRKKWPDVLEVRIAEHVPFAHWGDARLLSTRGRLFAAEGVEAPAEMPRFDGPENRIADIVALYNESRDLFGGAGVQVERVVLDARGSWQLTLSSGTEVIVGSQEARLRLARFARMLPRLTTGRSEPLARADLRYTNGFALVWAQPEPAEAAAAAAAGAAAPAGAPANRVAVAPISHALRIQKHGLT</sequence>